<evidence type="ECO:0000313" key="2">
    <source>
        <dbReference type="EMBL" id="CAE8670685.1"/>
    </source>
</evidence>
<dbReference type="InterPro" id="IPR036291">
    <property type="entry name" value="NAD(P)-bd_dom_sf"/>
</dbReference>
<reference evidence="2" key="1">
    <citation type="submission" date="2021-02" db="EMBL/GenBank/DDBJ databases">
        <authorList>
            <person name="Dougan E. K."/>
            <person name="Rhodes N."/>
            <person name="Thang M."/>
            <person name="Chan C."/>
        </authorList>
    </citation>
    <scope>NUCLEOTIDE SEQUENCE</scope>
</reference>
<dbReference type="Gene3D" id="3.40.50.720">
    <property type="entry name" value="NAD(P)-binding Rossmann-like Domain"/>
    <property type="match status" value="1"/>
</dbReference>
<comment type="caution">
    <text evidence="2">The sequence shown here is derived from an EMBL/GenBank/DDBJ whole genome shotgun (WGS) entry which is preliminary data.</text>
</comment>
<dbReference type="InterPro" id="IPR020843">
    <property type="entry name" value="ER"/>
</dbReference>
<dbReference type="AlphaFoldDB" id="A0A813JC95"/>
<sequence length="283" mass="29358">MGSDLAGTVLAVEDSCSRLKVGDQVWADIGAVVRFGSTGGGMSKGKENGAYATVAVALESQLGPMPANLGFLEAASLPKVALTSYKALLWYGGAPYSRGNGTVLVLGGSGGTGTTGIQLAKALGASAVITTTSAANAEYVSSLGATHAIDYHSHNWFDVLADSSVDVIYDCVGEAGTGDLAMTKLKSGGFYVTLRSALPSPSKVRSDVTSTAFINSDTNLENLAELEALRRLVEAEQLRMPRVKPFDLSEVLVAFNESRAGRVVGKLVVVLPEPGAEQQQKTV</sequence>
<dbReference type="Pfam" id="PF13602">
    <property type="entry name" value="ADH_zinc_N_2"/>
    <property type="match status" value="1"/>
</dbReference>
<dbReference type="PANTHER" id="PTHR11695">
    <property type="entry name" value="ALCOHOL DEHYDROGENASE RELATED"/>
    <property type="match status" value="1"/>
</dbReference>
<dbReference type="Proteomes" id="UP000626109">
    <property type="component" value="Unassembled WGS sequence"/>
</dbReference>
<feature type="domain" description="Enoyl reductase (ER)" evidence="1">
    <location>
        <begin position="3"/>
        <end position="269"/>
    </location>
</feature>
<organism evidence="2 3">
    <name type="scientific">Polarella glacialis</name>
    <name type="common">Dinoflagellate</name>
    <dbReference type="NCBI Taxonomy" id="89957"/>
    <lineage>
        <taxon>Eukaryota</taxon>
        <taxon>Sar</taxon>
        <taxon>Alveolata</taxon>
        <taxon>Dinophyceae</taxon>
        <taxon>Suessiales</taxon>
        <taxon>Suessiaceae</taxon>
        <taxon>Polarella</taxon>
    </lineage>
</organism>
<dbReference type="Gene3D" id="3.90.180.10">
    <property type="entry name" value="Medium-chain alcohol dehydrogenases, catalytic domain"/>
    <property type="match status" value="1"/>
</dbReference>
<proteinExistence type="predicted"/>
<dbReference type="InterPro" id="IPR011032">
    <property type="entry name" value="GroES-like_sf"/>
</dbReference>
<dbReference type="SMART" id="SM00829">
    <property type="entry name" value="PKS_ER"/>
    <property type="match status" value="1"/>
</dbReference>
<name>A0A813JC95_POLGL</name>
<dbReference type="EMBL" id="CAJNNW010023455">
    <property type="protein sequence ID" value="CAE8670685.1"/>
    <property type="molecule type" value="Genomic_DNA"/>
</dbReference>
<evidence type="ECO:0000313" key="3">
    <source>
        <dbReference type="Proteomes" id="UP000626109"/>
    </source>
</evidence>
<dbReference type="InterPro" id="IPR050700">
    <property type="entry name" value="YIM1/Zinc_Alcohol_DH_Fams"/>
</dbReference>
<dbReference type="SUPFAM" id="SSF50129">
    <property type="entry name" value="GroES-like"/>
    <property type="match status" value="1"/>
</dbReference>
<dbReference type="SUPFAM" id="SSF51735">
    <property type="entry name" value="NAD(P)-binding Rossmann-fold domains"/>
    <property type="match status" value="1"/>
</dbReference>
<dbReference type="GO" id="GO:0016491">
    <property type="term" value="F:oxidoreductase activity"/>
    <property type="evidence" value="ECO:0007669"/>
    <property type="project" value="InterPro"/>
</dbReference>
<evidence type="ECO:0000259" key="1">
    <source>
        <dbReference type="SMART" id="SM00829"/>
    </source>
</evidence>
<accession>A0A813JC95</accession>
<dbReference type="InterPro" id="IPR013154">
    <property type="entry name" value="ADH-like_N"/>
</dbReference>
<gene>
    <name evidence="2" type="ORF">PGLA2088_LOCUS17543</name>
</gene>
<dbReference type="Pfam" id="PF08240">
    <property type="entry name" value="ADH_N"/>
    <property type="match status" value="1"/>
</dbReference>
<protein>
    <recommendedName>
        <fullName evidence="1">Enoyl reductase (ER) domain-containing protein</fullName>
    </recommendedName>
</protein>
<dbReference type="PANTHER" id="PTHR11695:SF294">
    <property type="entry name" value="RETICULON-4-INTERACTING PROTEIN 1, MITOCHONDRIAL"/>
    <property type="match status" value="1"/>
</dbReference>